<evidence type="ECO:0000313" key="9">
    <source>
        <dbReference type="Proteomes" id="UP001390339"/>
    </source>
</evidence>
<protein>
    <recommendedName>
        <fullName evidence="7">Rhodopsin domain-containing protein</fullName>
    </recommendedName>
</protein>
<feature type="transmembrane region" description="Helical" evidence="6">
    <location>
        <begin position="43"/>
        <end position="65"/>
    </location>
</feature>
<comment type="caution">
    <text evidence="8">The sequence shown here is derived from an EMBL/GenBank/DDBJ whole genome shotgun (WGS) entry which is preliminary data.</text>
</comment>
<feature type="domain" description="Rhodopsin" evidence="7">
    <location>
        <begin position="27"/>
        <end position="267"/>
    </location>
</feature>
<comment type="similarity">
    <text evidence="5">Belongs to the SAT4 family.</text>
</comment>
<organism evidence="8 9">
    <name type="scientific">Apiospora arundinis</name>
    <dbReference type="NCBI Taxonomy" id="335852"/>
    <lineage>
        <taxon>Eukaryota</taxon>
        <taxon>Fungi</taxon>
        <taxon>Dikarya</taxon>
        <taxon>Ascomycota</taxon>
        <taxon>Pezizomycotina</taxon>
        <taxon>Sordariomycetes</taxon>
        <taxon>Xylariomycetidae</taxon>
        <taxon>Amphisphaeriales</taxon>
        <taxon>Apiosporaceae</taxon>
        <taxon>Apiospora</taxon>
    </lineage>
</organism>
<comment type="subcellular location">
    <subcellularLocation>
        <location evidence="1">Membrane</location>
        <topology evidence="1">Multi-pass membrane protein</topology>
    </subcellularLocation>
</comment>
<reference evidence="8 9" key="1">
    <citation type="journal article" date="2024" name="IMA Fungus">
        <title>Apiospora arundinis, a panoply of carbohydrate-active enzymes and secondary metabolites.</title>
        <authorList>
            <person name="Sorensen T."/>
            <person name="Petersen C."/>
            <person name="Muurmann A.T."/>
            <person name="Christiansen J.V."/>
            <person name="Brundto M.L."/>
            <person name="Overgaard C.K."/>
            <person name="Boysen A.T."/>
            <person name="Wollenberg R.D."/>
            <person name="Larsen T.O."/>
            <person name="Sorensen J.L."/>
            <person name="Nielsen K.L."/>
            <person name="Sondergaard T.E."/>
        </authorList>
    </citation>
    <scope>NUCLEOTIDE SEQUENCE [LARGE SCALE GENOMIC DNA]</scope>
    <source>
        <strain evidence="8 9">AAU 773</strain>
    </source>
</reference>
<accession>A0ABR2I340</accession>
<evidence type="ECO:0000256" key="3">
    <source>
        <dbReference type="ARBA" id="ARBA00022989"/>
    </source>
</evidence>
<evidence type="ECO:0000313" key="8">
    <source>
        <dbReference type="EMBL" id="KAK8856740.1"/>
    </source>
</evidence>
<feature type="transmembrane region" description="Helical" evidence="6">
    <location>
        <begin position="95"/>
        <end position="115"/>
    </location>
</feature>
<evidence type="ECO:0000256" key="5">
    <source>
        <dbReference type="ARBA" id="ARBA00038359"/>
    </source>
</evidence>
<evidence type="ECO:0000256" key="1">
    <source>
        <dbReference type="ARBA" id="ARBA00004141"/>
    </source>
</evidence>
<keyword evidence="4 6" id="KW-0472">Membrane</keyword>
<evidence type="ECO:0000256" key="4">
    <source>
        <dbReference type="ARBA" id="ARBA00023136"/>
    </source>
</evidence>
<dbReference type="InterPro" id="IPR049326">
    <property type="entry name" value="Rhodopsin_dom_fungi"/>
</dbReference>
<dbReference type="Proteomes" id="UP001390339">
    <property type="component" value="Unassembled WGS sequence"/>
</dbReference>
<evidence type="ECO:0000256" key="2">
    <source>
        <dbReference type="ARBA" id="ARBA00022692"/>
    </source>
</evidence>
<feature type="transmembrane region" description="Helical" evidence="6">
    <location>
        <begin position="175"/>
        <end position="199"/>
    </location>
</feature>
<proteinExistence type="inferred from homology"/>
<dbReference type="EMBL" id="JAPCWZ010000007">
    <property type="protein sequence ID" value="KAK8856740.1"/>
    <property type="molecule type" value="Genomic_DNA"/>
</dbReference>
<feature type="transmembrane region" description="Helical" evidence="6">
    <location>
        <begin position="211"/>
        <end position="233"/>
    </location>
</feature>
<keyword evidence="2 6" id="KW-0812">Transmembrane</keyword>
<dbReference type="InterPro" id="IPR052337">
    <property type="entry name" value="SAT4-like"/>
</dbReference>
<keyword evidence="3 6" id="KW-1133">Transmembrane helix</keyword>
<evidence type="ECO:0000256" key="6">
    <source>
        <dbReference type="SAM" id="Phobius"/>
    </source>
</evidence>
<dbReference type="PANTHER" id="PTHR33048:SF168">
    <property type="match status" value="1"/>
</dbReference>
<name>A0ABR2I340_9PEZI</name>
<dbReference type="Pfam" id="PF20684">
    <property type="entry name" value="Fung_rhodopsin"/>
    <property type="match status" value="1"/>
</dbReference>
<sequence length="362" mass="40077">MELTQNGRERLIASIVTSVVVLSSVFLRFWCKLLIKDGIHLDDWVMLSTVPIYVIAYASIIWGIFNGGKGRPMSELVAAATLDPSPENTSVVETYFKSLFVCMCTSPWGLAAIKISLCLWYQRIFVTESFRRKSTAVIAISVACLIASFIVDLCICTPISRFWDPLQPGRCINGNLFFLLICIGETLLDVTVMLLPVRAISFVQIPLKTKLIVAGIFLLGGFAVITDLLRIYYTYTSGIETNEALFWGEVHTATAVLCGNLPVYQPIRTRIGNGLSVIKSAFESAFSRLQNERRKRATAETRGDAGTCAIGGRKSISADSLNMRLNPNARQHIVIAWGSDLSHDDMELPSRGIVHTRNFEVV</sequence>
<feature type="transmembrane region" description="Helical" evidence="6">
    <location>
        <begin position="12"/>
        <end position="31"/>
    </location>
</feature>
<keyword evidence="9" id="KW-1185">Reference proteome</keyword>
<evidence type="ECO:0000259" key="7">
    <source>
        <dbReference type="Pfam" id="PF20684"/>
    </source>
</evidence>
<dbReference type="PANTHER" id="PTHR33048">
    <property type="entry name" value="PTH11-LIKE INTEGRAL MEMBRANE PROTEIN (AFU_ORTHOLOGUE AFUA_5G11245)"/>
    <property type="match status" value="1"/>
</dbReference>
<gene>
    <name evidence="8" type="ORF">PGQ11_012652</name>
</gene>
<feature type="transmembrane region" description="Helical" evidence="6">
    <location>
        <begin position="136"/>
        <end position="163"/>
    </location>
</feature>